<sequence length="253" mass="28569">MTYSEENTLSNKSESDEVAQVQLRSGKVQPSTPKKGIPNKDKGNEIIINDNIIPNNPKKKDTSTKGIDYNILSHLRKISEQLSIYDAFIMPKEPSGGVNSSSRTPKDIRPRNKPIIIFAEDGIMFGMTDHQRPLYKEGNAVTSKTRRVVLHLGSDTEEDEVIPVKSKKICHSIAKGKKNAENSDFDYDYKSTYARKVQYVFSRRIGSLLISNSIFVVARLPPKHFKEANPREVHNVEELKMLYVPPLSKGTRP</sequence>
<keyword evidence="3" id="KW-1185">Reference proteome</keyword>
<comment type="caution">
    <text evidence="2">The sequence shown here is derived from an EMBL/GenBank/DDBJ whole genome shotgun (WGS) entry which is preliminary data.</text>
</comment>
<dbReference type="AlphaFoldDB" id="A0ABD0V298"/>
<gene>
    <name evidence="2" type="ORF">M5K25_011245</name>
</gene>
<dbReference type="EMBL" id="JANQDX010000009">
    <property type="protein sequence ID" value="KAL0919169.1"/>
    <property type="molecule type" value="Genomic_DNA"/>
</dbReference>
<evidence type="ECO:0000256" key="1">
    <source>
        <dbReference type="SAM" id="MobiDB-lite"/>
    </source>
</evidence>
<feature type="compositionally biased region" description="Polar residues" evidence="1">
    <location>
        <begin position="1"/>
        <end position="12"/>
    </location>
</feature>
<feature type="region of interest" description="Disordered" evidence="1">
    <location>
        <begin position="1"/>
        <end position="43"/>
    </location>
</feature>
<reference evidence="2 3" key="1">
    <citation type="journal article" date="2024" name="Plant Biotechnol. J.">
        <title>Dendrobium thyrsiflorum genome and its molecular insights into genes involved in important horticultural traits.</title>
        <authorList>
            <person name="Chen B."/>
            <person name="Wang J.Y."/>
            <person name="Zheng P.J."/>
            <person name="Li K.L."/>
            <person name="Liang Y.M."/>
            <person name="Chen X.F."/>
            <person name="Zhang C."/>
            <person name="Zhao X."/>
            <person name="He X."/>
            <person name="Zhang G.Q."/>
            <person name="Liu Z.J."/>
            <person name="Xu Q."/>
        </authorList>
    </citation>
    <scope>NUCLEOTIDE SEQUENCE [LARGE SCALE GENOMIC DNA]</scope>
    <source>
        <strain evidence="2">GZMU011</strain>
    </source>
</reference>
<dbReference type="Proteomes" id="UP001552299">
    <property type="component" value="Unassembled WGS sequence"/>
</dbReference>
<evidence type="ECO:0000313" key="2">
    <source>
        <dbReference type="EMBL" id="KAL0919169.1"/>
    </source>
</evidence>
<name>A0ABD0V298_DENTH</name>
<organism evidence="2 3">
    <name type="scientific">Dendrobium thyrsiflorum</name>
    <name type="common">Pinecone-like raceme dendrobium</name>
    <name type="synonym">Orchid</name>
    <dbReference type="NCBI Taxonomy" id="117978"/>
    <lineage>
        <taxon>Eukaryota</taxon>
        <taxon>Viridiplantae</taxon>
        <taxon>Streptophyta</taxon>
        <taxon>Embryophyta</taxon>
        <taxon>Tracheophyta</taxon>
        <taxon>Spermatophyta</taxon>
        <taxon>Magnoliopsida</taxon>
        <taxon>Liliopsida</taxon>
        <taxon>Asparagales</taxon>
        <taxon>Orchidaceae</taxon>
        <taxon>Epidendroideae</taxon>
        <taxon>Malaxideae</taxon>
        <taxon>Dendrobiinae</taxon>
        <taxon>Dendrobium</taxon>
    </lineage>
</organism>
<proteinExistence type="predicted"/>
<evidence type="ECO:0000313" key="3">
    <source>
        <dbReference type="Proteomes" id="UP001552299"/>
    </source>
</evidence>
<protein>
    <submittedName>
        <fullName evidence="2">Uncharacterized protein</fullName>
    </submittedName>
</protein>
<accession>A0ABD0V298</accession>